<feature type="domain" description="C2H2-type" evidence="7">
    <location>
        <begin position="146"/>
        <end position="173"/>
    </location>
</feature>
<evidence type="ECO:0000313" key="9">
    <source>
        <dbReference type="Proteomes" id="UP000242188"/>
    </source>
</evidence>
<dbReference type="InterPro" id="IPR036236">
    <property type="entry name" value="Znf_C2H2_sf"/>
</dbReference>
<feature type="domain" description="C2H2-type" evidence="7">
    <location>
        <begin position="677"/>
        <end position="704"/>
    </location>
</feature>
<dbReference type="OrthoDB" id="40579at2759"/>
<feature type="compositionally biased region" description="Basic residues" evidence="6">
    <location>
        <begin position="190"/>
        <end position="204"/>
    </location>
</feature>
<evidence type="ECO:0000256" key="2">
    <source>
        <dbReference type="ARBA" id="ARBA00022737"/>
    </source>
</evidence>
<dbReference type="Pfam" id="PF00096">
    <property type="entry name" value="zf-C2H2"/>
    <property type="match status" value="5"/>
</dbReference>
<keyword evidence="9" id="KW-1185">Reference proteome</keyword>
<feature type="domain" description="C2H2-type" evidence="7">
    <location>
        <begin position="1690"/>
        <end position="1713"/>
    </location>
</feature>
<feature type="region of interest" description="Disordered" evidence="6">
    <location>
        <begin position="189"/>
        <end position="208"/>
    </location>
</feature>
<dbReference type="FunFam" id="3.30.160.60:FF:000446">
    <property type="entry name" value="Zinc finger protein"/>
    <property type="match status" value="1"/>
</dbReference>
<feature type="domain" description="C2H2-type" evidence="7">
    <location>
        <begin position="649"/>
        <end position="676"/>
    </location>
</feature>
<feature type="domain" description="C2H2-type" evidence="7">
    <location>
        <begin position="1343"/>
        <end position="1365"/>
    </location>
</feature>
<feature type="domain" description="C2H2-type" evidence="7">
    <location>
        <begin position="322"/>
        <end position="349"/>
    </location>
</feature>
<feature type="region of interest" description="Disordered" evidence="6">
    <location>
        <begin position="233"/>
        <end position="287"/>
    </location>
</feature>
<evidence type="ECO:0000259" key="7">
    <source>
        <dbReference type="PROSITE" id="PS50157"/>
    </source>
</evidence>
<evidence type="ECO:0000256" key="1">
    <source>
        <dbReference type="ARBA" id="ARBA00022723"/>
    </source>
</evidence>
<feature type="compositionally biased region" description="Polar residues" evidence="6">
    <location>
        <begin position="234"/>
        <end position="253"/>
    </location>
</feature>
<keyword evidence="1" id="KW-0479">Metal-binding</keyword>
<feature type="region of interest" description="Disordered" evidence="6">
    <location>
        <begin position="1"/>
        <end position="30"/>
    </location>
</feature>
<feature type="domain" description="C2H2-type" evidence="7">
    <location>
        <begin position="936"/>
        <end position="963"/>
    </location>
</feature>
<evidence type="ECO:0000256" key="5">
    <source>
        <dbReference type="PROSITE-ProRule" id="PRU00042"/>
    </source>
</evidence>
<proteinExistence type="predicted"/>
<dbReference type="InterPro" id="IPR013087">
    <property type="entry name" value="Znf_C2H2_type"/>
</dbReference>
<accession>A0A210Q4Q6</accession>
<reference evidence="8 9" key="1">
    <citation type="journal article" date="2017" name="Nat. Ecol. Evol.">
        <title>Scallop genome provides insights into evolution of bilaterian karyotype and development.</title>
        <authorList>
            <person name="Wang S."/>
            <person name="Zhang J."/>
            <person name="Jiao W."/>
            <person name="Li J."/>
            <person name="Xun X."/>
            <person name="Sun Y."/>
            <person name="Guo X."/>
            <person name="Huan P."/>
            <person name="Dong B."/>
            <person name="Zhang L."/>
            <person name="Hu X."/>
            <person name="Sun X."/>
            <person name="Wang J."/>
            <person name="Zhao C."/>
            <person name="Wang Y."/>
            <person name="Wang D."/>
            <person name="Huang X."/>
            <person name="Wang R."/>
            <person name="Lv J."/>
            <person name="Li Y."/>
            <person name="Zhang Z."/>
            <person name="Liu B."/>
            <person name="Lu W."/>
            <person name="Hui Y."/>
            <person name="Liang J."/>
            <person name="Zhou Z."/>
            <person name="Hou R."/>
            <person name="Li X."/>
            <person name="Liu Y."/>
            <person name="Li H."/>
            <person name="Ning X."/>
            <person name="Lin Y."/>
            <person name="Zhao L."/>
            <person name="Xing Q."/>
            <person name="Dou J."/>
            <person name="Li Y."/>
            <person name="Mao J."/>
            <person name="Guo H."/>
            <person name="Dou H."/>
            <person name="Li T."/>
            <person name="Mu C."/>
            <person name="Jiang W."/>
            <person name="Fu Q."/>
            <person name="Fu X."/>
            <person name="Miao Y."/>
            <person name="Liu J."/>
            <person name="Yu Q."/>
            <person name="Li R."/>
            <person name="Liao H."/>
            <person name="Li X."/>
            <person name="Kong Y."/>
            <person name="Jiang Z."/>
            <person name="Chourrout D."/>
            <person name="Li R."/>
            <person name="Bao Z."/>
        </authorList>
    </citation>
    <scope>NUCLEOTIDE SEQUENCE [LARGE SCALE GENOMIC DNA]</scope>
    <source>
        <strain evidence="8 9">PY_sf001</strain>
    </source>
</reference>
<evidence type="ECO:0000313" key="8">
    <source>
        <dbReference type="EMBL" id="OWF43726.1"/>
    </source>
</evidence>
<sequence length="1831" mass="210402">MEPVKQNDTQDDSSNLISLDQETIKTEPPDDLAITHDSRGTEQVKMKEMYQKSDGLVEDVDVKQTVFEVNPSSVGKQETITSPLHCGSGQDRMLLDGEASCASQTETKPDCPVIDTLFTCEICCQTFKQHICLTMHLKTHLGDGPYTCDVCSKIYKLPKTFLNHISIHNIDNQFDSQIYDQGFHSELRSKGHQKRVLRSQRKGKAKEAAHKNPSCDFCDCSFPDFEQLKVHVATHQQKSPTSINTQCNPSHSSTTKRRATRSETLSSPRQIDNQTTLEQSPTEVPNLTVCEEKSKRKRKLEEPVSVKGDRNTKVLKTLPACHQCVECGEIFTEEPLLRKHLLEHLKKEFKVCCGECGMKFTNDTKLKQHTTEIHTKIPCKKCDRWLTPQYMRRHSKIHNEDDLLEKKPFQCDVCEKVFSFAFTLKVHMNFHDPKNSFDCEVCCRKFIKREHLDMHFNIHTQAISLTQVGQTDRVCQKNSGKTDTVLSVGKATEKQKNVTLSSEVQILSKGNIWKCDVCKRVFWTNYRYKKHILICKRKSKTECQICPKKCVGHSRLQIEKSHRCDECGKVLHGETPFRKHILEHFKKVFVFNCDECGMKFTSESKLQHHTTEKHTKVPCTECDQLFTPEHMRRHLKVHKGNGISKKRPFQCDVCDQVFGTSRSLKQHMNFHDPKETFSCEVCCRKFTQFWHLKSHMKTHPQMQALSLNRTNQRDAVCKENNVQTDQLSGDEKGSQRKSIETSPQLRVSVKGTHISACEMSGIQGKQVDLMSKNQHFKSARNKLNSKDHTISNKTGKVEKLSCDTKTGEVMPRAKANPRRKNVSKIDAERSDNKAPARKKKVQKYSNKTNKCGKMGQCNKGSDENERVTTEEGNTIVMLKSCKKTCLQKKDRKGRIKQNRSCTIRKTAFKLGNRKKLSKQEPTRPSTQQRAVTITKHSCGECGESFTEKDLIDSHMIKHLSELYTFQCDFCSTRLLTNIGLKKHVLKNHTETPCAVCGQMFDSATALRKHAISHSDESSNASLARKEKTRKILLYSQRRAEKHEYYNRYCSGTSTEKFACPVCEKLYDRSAALLFLGHVKYHTKWLKVEQSIERDILRNKTGDELTTDTASAEAMDRQNINSQNSMYMGPESKGTNGSTICQNSVNLQDTKTEDFWNSSGQLQDNMGTHAPETSLNDKSSFEPLNQVNDPSTGTEGDLLAKMHEEQTAAPHAGKIQVWTVRKLFQCVRCKLEFKKEYYWKQHNNVCSDEMMCDHCGKVFMGKRQLQLHMQRDHLRKVTRVCHICGDICKSDYAFNIHNLKEHSSVEMNSRDRKKHHLCEQCGTTFSSRSLLWKHQQLVHHRKGHSCDICGKSFVHEIVMKRHLKAHKIATDRSALQTPVAISSTCDICGERMMERSMKKHRQLVHNITRCDTCGDDVLSDAYLEHSRTHLTLWNCDTCGKQFQSAKNVAKHKACFHIMKLCDLCEFVCESNQQLTYHKLSRHSARKRCSLCSKSYKSTRGLQRHTDIVHTRISVVTCHICGKTSDKYKIERHMRKHGDLPQCPVCCKKFLTNKRIERHIWEMHRTSTCDACGKEFTHGLLKHHKKKCLNIPTNKMPEVFKCQFCGIICKDLVTLKVHLGKHLISKSHACTKCDKKFDSALKLTYHQRVHTIMECKDCGEKFESRWKHRHLKKKCKSSDRTNRSVDNDAALVKCNICGKGFKTKSQVQRHMFSHTRAVYACQLCKFATKSQSRFERHGKTHKKKKKSVPPIEKEYSSDCKKKKTFKTCSVCNKEIKHNLTFQRHMATHTGVNTFECSICGRGFPTKAGYKYHLGAHLVKKEKIEDANKPDENV</sequence>
<dbReference type="PROSITE" id="PS50157">
    <property type="entry name" value="ZINC_FINGER_C2H2_2"/>
    <property type="match status" value="22"/>
</dbReference>
<dbReference type="EMBL" id="NEDP02005018">
    <property type="protein sequence ID" value="OWF43726.1"/>
    <property type="molecule type" value="Genomic_DNA"/>
</dbReference>
<feature type="region of interest" description="Disordered" evidence="6">
    <location>
        <begin position="1106"/>
        <end position="1138"/>
    </location>
</feature>
<feature type="domain" description="C2H2-type" evidence="7">
    <location>
        <begin position="1485"/>
        <end position="1509"/>
    </location>
</feature>
<gene>
    <name evidence="8" type="ORF">KP79_PYT24197</name>
</gene>
<feature type="domain" description="C2H2-type" evidence="7">
    <location>
        <begin position="213"/>
        <end position="240"/>
    </location>
</feature>
<feature type="domain" description="C2H2-type" evidence="7">
    <location>
        <begin position="1249"/>
        <end position="1277"/>
    </location>
</feature>
<feature type="domain" description="C2H2-type" evidence="7">
    <location>
        <begin position="991"/>
        <end position="1018"/>
    </location>
</feature>
<feature type="compositionally biased region" description="Polar residues" evidence="6">
    <location>
        <begin position="12"/>
        <end position="21"/>
    </location>
</feature>
<dbReference type="SUPFAM" id="SSF57667">
    <property type="entry name" value="beta-beta-alpha zinc fingers"/>
    <property type="match status" value="11"/>
</dbReference>
<feature type="region of interest" description="Disordered" evidence="6">
    <location>
        <begin position="812"/>
        <end position="844"/>
    </location>
</feature>
<protein>
    <submittedName>
        <fullName evidence="8">Zinc finger protein 26</fullName>
    </submittedName>
</protein>
<feature type="domain" description="C2H2-type" evidence="7">
    <location>
        <begin position="1432"/>
        <end position="1455"/>
    </location>
</feature>
<feature type="domain" description="C2H2-type" evidence="7">
    <location>
        <begin position="1315"/>
        <end position="1343"/>
    </location>
</feature>
<keyword evidence="2" id="KW-0677">Repeat</keyword>
<feature type="domain" description="C2H2-type" evidence="7">
    <location>
        <begin position="1717"/>
        <end position="1744"/>
    </location>
</feature>
<dbReference type="PROSITE" id="PS00028">
    <property type="entry name" value="ZINC_FINGER_C2H2_1"/>
    <property type="match status" value="21"/>
</dbReference>
<feature type="compositionally biased region" description="Basic and acidic residues" evidence="6">
    <location>
        <begin position="729"/>
        <end position="739"/>
    </location>
</feature>
<name>A0A210Q4Q6_MIZYE</name>
<keyword evidence="3 5" id="KW-0863">Zinc-finger</keyword>
<feature type="domain" description="C2H2-type" evidence="7">
    <location>
        <begin position="1764"/>
        <end position="1791"/>
    </location>
</feature>
<dbReference type="Proteomes" id="UP000242188">
    <property type="component" value="Unassembled WGS sequence"/>
</dbReference>
<feature type="compositionally biased region" description="Polar residues" evidence="6">
    <location>
        <begin position="262"/>
        <end position="285"/>
    </location>
</feature>
<feature type="domain" description="C2H2-type" evidence="7">
    <location>
        <begin position="1626"/>
        <end position="1649"/>
    </location>
</feature>
<feature type="domain" description="C2H2-type" evidence="7">
    <location>
        <begin position="351"/>
        <end position="375"/>
    </location>
</feature>
<evidence type="ECO:0000256" key="3">
    <source>
        <dbReference type="ARBA" id="ARBA00022771"/>
    </source>
</evidence>
<evidence type="ECO:0000256" key="6">
    <source>
        <dbReference type="SAM" id="MobiDB-lite"/>
    </source>
</evidence>
<evidence type="ECO:0000256" key="4">
    <source>
        <dbReference type="ARBA" id="ARBA00022833"/>
    </source>
</evidence>
<comment type="caution">
    <text evidence="8">The sequence shown here is derived from an EMBL/GenBank/DDBJ whole genome shotgun (WGS) entry which is preliminary data.</text>
</comment>
<feature type="domain" description="C2H2-type" evidence="7">
    <location>
        <begin position="437"/>
        <end position="460"/>
    </location>
</feature>
<feature type="domain" description="C2H2-type" evidence="7">
    <location>
        <begin position="1792"/>
        <end position="1819"/>
    </location>
</feature>
<keyword evidence="4" id="KW-0862">Zinc</keyword>
<dbReference type="PANTHER" id="PTHR24379">
    <property type="entry name" value="KRAB AND ZINC FINGER DOMAIN-CONTAINING"/>
    <property type="match status" value="1"/>
</dbReference>
<dbReference type="PANTHER" id="PTHR24379:SF121">
    <property type="entry name" value="C2H2-TYPE DOMAIN-CONTAINING PROTEIN"/>
    <property type="match status" value="1"/>
</dbReference>
<feature type="domain" description="C2H2-type" evidence="7">
    <location>
        <begin position="591"/>
        <end position="615"/>
    </location>
</feature>
<feature type="compositionally biased region" description="Basic and acidic residues" evidence="6">
    <location>
        <begin position="823"/>
        <end position="834"/>
    </location>
</feature>
<feature type="domain" description="C2H2-type" evidence="7">
    <location>
        <begin position="409"/>
        <end position="436"/>
    </location>
</feature>
<feature type="region of interest" description="Disordered" evidence="6">
    <location>
        <begin position="719"/>
        <end position="742"/>
    </location>
</feature>
<dbReference type="GO" id="GO:0008270">
    <property type="term" value="F:zinc ion binding"/>
    <property type="evidence" value="ECO:0007669"/>
    <property type="project" value="UniProtKB-KW"/>
</dbReference>
<feature type="domain" description="C2H2-type" evidence="7">
    <location>
        <begin position="118"/>
        <end position="145"/>
    </location>
</feature>
<organism evidence="8 9">
    <name type="scientific">Mizuhopecten yessoensis</name>
    <name type="common">Japanese scallop</name>
    <name type="synonym">Patinopecten yessoensis</name>
    <dbReference type="NCBI Taxonomy" id="6573"/>
    <lineage>
        <taxon>Eukaryota</taxon>
        <taxon>Metazoa</taxon>
        <taxon>Spiralia</taxon>
        <taxon>Lophotrochozoa</taxon>
        <taxon>Mollusca</taxon>
        <taxon>Bivalvia</taxon>
        <taxon>Autobranchia</taxon>
        <taxon>Pteriomorphia</taxon>
        <taxon>Pectinida</taxon>
        <taxon>Pectinoidea</taxon>
        <taxon>Pectinidae</taxon>
        <taxon>Mizuhopecten</taxon>
    </lineage>
</organism>
<dbReference type="Gene3D" id="3.30.160.60">
    <property type="entry name" value="Classic Zinc Finger"/>
    <property type="match status" value="13"/>
</dbReference>
<dbReference type="SMART" id="SM00355">
    <property type="entry name" value="ZnF_C2H2"/>
    <property type="match status" value="35"/>
</dbReference>